<keyword evidence="2" id="KW-0472">Membrane</keyword>
<dbReference type="SUPFAM" id="SSF53335">
    <property type="entry name" value="S-adenosyl-L-methionine-dependent methyltransferases"/>
    <property type="match status" value="1"/>
</dbReference>
<evidence type="ECO:0000256" key="1">
    <source>
        <dbReference type="ARBA" id="ARBA00007430"/>
    </source>
</evidence>
<dbReference type="InterPro" id="IPR003869">
    <property type="entry name" value="Polysac_CapD-like"/>
</dbReference>
<dbReference type="PANTHER" id="PTHR43318:SF1">
    <property type="entry name" value="POLYSACCHARIDE BIOSYNTHESIS PROTEIN EPSC-RELATED"/>
    <property type="match status" value="1"/>
</dbReference>
<dbReference type="CDD" id="cd05237">
    <property type="entry name" value="UDP_invert_4-6DH_SDR_e"/>
    <property type="match status" value="1"/>
</dbReference>
<dbReference type="InterPro" id="IPR029063">
    <property type="entry name" value="SAM-dependent_MTases_sf"/>
</dbReference>
<dbReference type="SUPFAM" id="SSF51735">
    <property type="entry name" value="NAD(P)-binding Rossmann-fold domains"/>
    <property type="match status" value="1"/>
</dbReference>
<organism evidence="4 5">
    <name type="scientific">Candidatus Competibacter denitrificans Run_A_D11</name>
    <dbReference type="NCBI Taxonomy" id="1400863"/>
    <lineage>
        <taxon>Bacteria</taxon>
        <taxon>Pseudomonadati</taxon>
        <taxon>Pseudomonadota</taxon>
        <taxon>Gammaproteobacteria</taxon>
        <taxon>Candidatus Competibacteraceae</taxon>
        <taxon>Candidatus Competibacter</taxon>
    </lineage>
</organism>
<dbReference type="RefSeq" id="WP_048672064.1">
    <property type="nucleotide sequence ID" value="NZ_CBTJ020000032.1"/>
</dbReference>
<sequence length="642" mass="71480">MKLEQFLNLPPDVRRLLLVVGDALAVLVAVWASFAIRLGDWWPDMLQDVVWLFLLAPAILIPIFAGVGLYRPILRYADESLLYTIVFGVSVGILAMMAVWVFLREGLVPRSSWVICWLVLTALVGGGRLLLRRYLRRRFRSNTARTPVIVYGAGEAGAQLVNALRYGSGFEPVVFVDDNPRLWGSVVLGMKVWAPAKLHRLITRHEASLILLALPSTSHRRRREILEMLAGLPARVMALPTLGELTSGARRIDEFREIDVQDILGRDSVQPNEAFLRARVTGQSVMVTGAGGSIGAELCRQILVLRPRRLVLLERSEFVLYSIEQELNAMLDNMGWPPIELVPLLGSVLHQQRLQGVMESFEVRTVYHAAAYKHVPIVERNPLEGVYNNVFGTLHAAQAASAAQVETFVLVSSDKAVRPTNVMGATKRLAELILQGLAGEGGGTRFCMVRFGNVLDSSGSVVPLFREQIRKGGPVTVTHPDVERYFMTIPEAAQLVIQSSALAQGGDLFLLDMGEAVRILDLAQRMIALSGLTIRDDSHPEGDIEIQFTGLRSGEKLREELLIDADDLPTEHPMIRRAHEEHQPWSAISDCLKRLDAAGRRFDYPLVRLILQEAVAEYRPENGIEDWVWRAESRKTVTELAS</sequence>
<keyword evidence="2" id="KW-0812">Transmembrane</keyword>
<keyword evidence="5" id="KW-1185">Reference proteome</keyword>
<feature type="transmembrane region" description="Helical" evidence="2">
    <location>
        <begin position="112"/>
        <end position="131"/>
    </location>
</feature>
<dbReference type="PANTHER" id="PTHR43318">
    <property type="entry name" value="UDP-N-ACETYLGLUCOSAMINE 4,6-DEHYDRATASE"/>
    <property type="match status" value="1"/>
</dbReference>
<evidence type="ECO:0000259" key="3">
    <source>
        <dbReference type="Pfam" id="PF02719"/>
    </source>
</evidence>
<feature type="domain" description="Polysaccharide biosynthesis protein CapD-like" evidence="3">
    <location>
        <begin position="285"/>
        <end position="577"/>
    </location>
</feature>
<feature type="transmembrane region" description="Helical" evidence="2">
    <location>
        <begin position="49"/>
        <end position="69"/>
    </location>
</feature>
<keyword evidence="2" id="KW-1133">Transmembrane helix</keyword>
<dbReference type="EMBL" id="CBTJ020000032">
    <property type="protein sequence ID" value="CDI02177.1"/>
    <property type="molecule type" value="Genomic_DNA"/>
</dbReference>
<dbReference type="Proteomes" id="UP000035760">
    <property type="component" value="Unassembled WGS sequence"/>
</dbReference>
<dbReference type="Gene3D" id="3.40.50.720">
    <property type="entry name" value="NAD(P)-binding Rossmann-like Domain"/>
    <property type="match status" value="2"/>
</dbReference>
<protein>
    <submittedName>
        <fullName evidence="4">Polysaccharide biosynthesis protein CapD</fullName>
    </submittedName>
</protein>
<name>W6M3I5_9GAMM</name>
<dbReference type="Pfam" id="PF13727">
    <property type="entry name" value="CoA_binding_3"/>
    <property type="match status" value="1"/>
</dbReference>
<feature type="transmembrane region" description="Helical" evidence="2">
    <location>
        <begin position="16"/>
        <end position="37"/>
    </location>
</feature>
<comment type="caution">
    <text evidence="4">The sequence shown here is derived from an EMBL/GenBank/DDBJ whole genome shotgun (WGS) entry which is preliminary data.</text>
</comment>
<dbReference type="Pfam" id="PF02719">
    <property type="entry name" value="Polysacc_synt_2"/>
    <property type="match status" value="1"/>
</dbReference>
<evidence type="ECO:0000256" key="2">
    <source>
        <dbReference type="SAM" id="Phobius"/>
    </source>
</evidence>
<dbReference type="AlphaFoldDB" id="W6M3I5"/>
<evidence type="ECO:0000313" key="4">
    <source>
        <dbReference type="EMBL" id="CDI02177.1"/>
    </source>
</evidence>
<gene>
    <name evidence="4" type="primary">capD</name>
    <name evidence="4" type="ORF">BN873_260033</name>
</gene>
<dbReference type="InterPro" id="IPR036291">
    <property type="entry name" value="NAD(P)-bd_dom_sf"/>
</dbReference>
<accession>W6M3I5</accession>
<reference evidence="4" key="1">
    <citation type="submission" date="2013-07" db="EMBL/GenBank/DDBJ databases">
        <authorList>
            <person name="McIlroy S."/>
        </authorList>
    </citation>
    <scope>NUCLEOTIDE SEQUENCE [LARGE SCALE GENOMIC DNA]</scope>
    <source>
        <strain evidence="4">Run_A_D11</strain>
    </source>
</reference>
<feature type="transmembrane region" description="Helical" evidence="2">
    <location>
        <begin position="81"/>
        <end position="100"/>
    </location>
</feature>
<evidence type="ECO:0000313" key="5">
    <source>
        <dbReference type="Proteomes" id="UP000035760"/>
    </source>
</evidence>
<comment type="similarity">
    <text evidence="1">Belongs to the polysaccharide synthase family.</text>
</comment>
<dbReference type="STRING" id="1400863.BN873_260033"/>
<proteinExistence type="inferred from homology"/>
<dbReference type="InterPro" id="IPR051203">
    <property type="entry name" value="Polysaccharide_Synthase-Rel"/>
</dbReference>
<reference evidence="4" key="2">
    <citation type="submission" date="2014-03" db="EMBL/GenBank/DDBJ databases">
        <title>Candidatus Competibacter-lineage genomes retrieved from metagenomes reveal functional metabolic diversity.</title>
        <authorList>
            <person name="McIlroy S.J."/>
            <person name="Albertsen M."/>
            <person name="Andresen E.K."/>
            <person name="Saunders A.M."/>
            <person name="Kristiansen R."/>
            <person name="Stokholm-Bjerregaard M."/>
            <person name="Nielsen K.L."/>
            <person name="Nielsen P.H."/>
        </authorList>
    </citation>
    <scope>NUCLEOTIDE SEQUENCE</scope>
    <source>
        <strain evidence="4">Run_A_D11</strain>
    </source>
</reference>